<evidence type="ECO:0000313" key="2">
    <source>
        <dbReference type="Proteomes" id="UP000325438"/>
    </source>
</evidence>
<dbReference type="Proteomes" id="UP000325438">
    <property type="component" value="Unassembled WGS sequence"/>
</dbReference>
<accession>A0A5N7JS55</accession>
<dbReference type="AlphaFoldDB" id="A0A5N7JS55"/>
<dbReference type="InterPro" id="IPR027417">
    <property type="entry name" value="P-loop_NTPase"/>
</dbReference>
<proteinExistence type="predicted"/>
<organism evidence="1 2">
    <name type="scientific">Pseudomonas kitaguniensis</name>
    <dbReference type="NCBI Taxonomy" id="2607908"/>
    <lineage>
        <taxon>Bacteria</taxon>
        <taxon>Pseudomonadati</taxon>
        <taxon>Pseudomonadota</taxon>
        <taxon>Gammaproteobacteria</taxon>
        <taxon>Pseudomonadales</taxon>
        <taxon>Pseudomonadaceae</taxon>
        <taxon>Pseudomonas</taxon>
    </lineage>
</organism>
<dbReference type="RefSeq" id="WP_152749216.1">
    <property type="nucleotide sequence ID" value="NZ_VUBA01000048.1"/>
</dbReference>
<gene>
    <name evidence="1" type="ORF">F0170_09560</name>
</gene>
<comment type="caution">
    <text evidence="1">The sequence shown here is derived from an EMBL/GenBank/DDBJ whole genome shotgun (WGS) entry which is preliminary data.</text>
</comment>
<protein>
    <submittedName>
        <fullName evidence="1">Uncharacterized protein</fullName>
    </submittedName>
</protein>
<reference evidence="1 2" key="1">
    <citation type="submission" date="2019-09" db="EMBL/GenBank/DDBJ databases">
        <title>The draft genomes of Allium pathogen Pseudomonas sp.</title>
        <authorList>
            <person name="Fujikawa T."/>
            <person name="Sawada H."/>
        </authorList>
    </citation>
    <scope>NUCLEOTIDE SEQUENCE [LARGE SCALE GENOMIC DNA]</scope>
    <source>
        <strain evidence="1 2">MAFF 730085</strain>
    </source>
</reference>
<dbReference type="EMBL" id="VUBA01000048">
    <property type="protein sequence ID" value="MPQ84210.1"/>
    <property type="molecule type" value="Genomic_DNA"/>
</dbReference>
<sequence>MPQVPLNRGFRLVPETYQKDDIPIGELLLAGASSDVKTWAQLFDEYRVVILAEAGAGKTYELEGAARRLKDQGKAAFFIRIEDLSEQFEQAFEVGSAEAFISWLASSDEGWFFLDSVDEIRLTAARVFEQALRNFAGRVGLACNRAHIYVSSRPYAWRPQRDRTLLEAILPFHADMTTLEGEQDEPSVSLIADQVTSQRLTTHTNEEPLLTLNVYQMTALSAEDIRTFAECSEVPNSSTFLHELERSNLYTLAQLPFDLRDLIYAWKTDQVLGSRLNILEQSVIRQLSQAELSTPSLTLTRMRDGAQLLAIAVVLTGIANVRLQATTTGEGIDPMVLLPEWSAAERHALLTSGLFGEPVYGEVRFRHREVRELLAARWIHQQLGTETNRNEIEPWMFRSRYGLTVLSARLRPLLPWLILFDEHIRERVIADYPEVVVEGGDAAALPLNAREATLKRVIEQITDPLASLRGLDNSAIVRIATPELEPFTLQLIEEHFKNDRVMFILGRLVWQGKMTQSLAPLSRIAADPQRSHYARLVAVRAIGSLASNERLSPLWRAILDSGGGIPRAVFAELVAYAPPKKASIDLILETLADRRATNVTTPVDSLAI</sequence>
<dbReference type="SUPFAM" id="SSF52540">
    <property type="entry name" value="P-loop containing nucleoside triphosphate hydrolases"/>
    <property type="match status" value="1"/>
</dbReference>
<dbReference type="Gene3D" id="3.40.50.300">
    <property type="entry name" value="P-loop containing nucleotide triphosphate hydrolases"/>
    <property type="match status" value="1"/>
</dbReference>
<evidence type="ECO:0000313" key="1">
    <source>
        <dbReference type="EMBL" id="MPQ84210.1"/>
    </source>
</evidence>
<name>A0A5N7JS55_9PSED</name>